<protein>
    <submittedName>
        <fullName evidence="1">Uncharacterized protein</fullName>
    </submittedName>
</protein>
<proteinExistence type="predicted"/>
<sequence>MASSTCFAYGVSEELALYFLDWRKIGAITISGFDALNFYVSLFLQYTLLDASIILLPHAITIHIEHGLEQP</sequence>
<dbReference type="EMBL" id="CAADRP010002140">
    <property type="protein sequence ID" value="VFU61873.1"/>
    <property type="molecule type" value="Genomic_DNA"/>
</dbReference>
<gene>
    <name evidence="1" type="ORF">SVIM_LOCUS464907</name>
</gene>
<accession>A0A6N2N4N0</accession>
<name>A0A6N2N4N0_SALVM</name>
<dbReference type="AlphaFoldDB" id="A0A6N2N4N0"/>
<reference evidence="1" key="1">
    <citation type="submission" date="2019-03" db="EMBL/GenBank/DDBJ databases">
        <authorList>
            <person name="Mank J."/>
            <person name="Almeida P."/>
        </authorList>
    </citation>
    <scope>NUCLEOTIDE SEQUENCE</scope>
    <source>
        <strain evidence="1">78183</strain>
    </source>
</reference>
<organism evidence="1">
    <name type="scientific">Salix viminalis</name>
    <name type="common">Common osier</name>
    <name type="synonym">Basket willow</name>
    <dbReference type="NCBI Taxonomy" id="40686"/>
    <lineage>
        <taxon>Eukaryota</taxon>
        <taxon>Viridiplantae</taxon>
        <taxon>Streptophyta</taxon>
        <taxon>Embryophyta</taxon>
        <taxon>Tracheophyta</taxon>
        <taxon>Spermatophyta</taxon>
        <taxon>Magnoliopsida</taxon>
        <taxon>eudicotyledons</taxon>
        <taxon>Gunneridae</taxon>
        <taxon>Pentapetalae</taxon>
        <taxon>rosids</taxon>
        <taxon>fabids</taxon>
        <taxon>Malpighiales</taxon>
        <taxon>Salicaceae</taxon>
        <taxon>Saliceae</taxon>
        <taxon>Salix</taxon>
    </lineage>
</organism>
<evidence type="ECO:0000313" key="1">
    <source>
        <dbReference type="EMBL" id="VFU61873.1"/>
    </source>
</evidence>